<dbReference type="EMBL" id="CADEBD010000620">
    <property type="protein sequence ID" value="CAB3258089.1"/>
    <property type="molecule type" value="Genomic_DNA"/>
</dbReference>
<keyword evidence="3" id="KW-1185">Reference proteome</keyword>
<accession>A0A8S1BGF7</accession>
<dbReference type="Gene3D" id="2.40.128.680">
    <property type="match status" value="1"/>
</dbReference>
<dbReference type="Proteomes" id="UP000494256">
    <property type="component" value="Unassembled WGS sequence"/>
</dbReference>
<dbReference type="CDD" id="cd09271">
    <property type="entry name" value="RNase_H2-C"/>
    <property type="match status" value="1"/>
</dbReference>
<dbReference type="PANTHER" id="PTHR47063">
    <property type="entry name" value="RIBONUCLEASE H2 SUBUNIT C"/>
    <property type="match status" value="1"/>
</dbReference>
<protein>
    <submittedName>
        <fullName evidence="2">Uncharacterized protein</fullName>
    </submittedName>
</protein>
<dbReference type="AlphaFoldDB" id="A0A8S1BGF7"/>
<evidence type="ECO:0000313" key="1">
    <source>
        <dbReference type="EMBL" id="CAB3238280.1"/>
    </source>
</evidence>
<comment type="caution">
    <text evidence="2">The sequence shown here is derived from an EMBL/GenBank/DDBJ whole genome shotgun (WGS) entry which is preliminary data.</text>
</comment>
<organism evidence="2 4">
    <name type="scientific">Arctia plantaginis</name>
    <name type="common">Wood tiger moth</name>
    <name type="synonym">Phalaena plantaginis</name>
    <dbReference type="NCBI Taxonomy" id="874455"/>
    <lineage>
        <taxon>Eukaryota</taxon>
        <taxon>Metazoa</taxon>
        <taxon>Ecdysozoa</taxon>
        <taxon>Arthropoda</taxon>
        <taxon>Hexapoda</taxon>
        <taxon>Insecta</taxon>
        <taxon>Pterygota</taxon>
        <taxon>Neoptera</taxon>
        <taxon>Endopterygota</taxon>
        <taxon>Lepidoptera</taxon>
        <taxon>Glossata</taxon>
        <taxon>Ditrysia</taxon>
        <taxon>Noctuoidea</taxon>
        <taxon>Erebidae</taxon>
        <taxon>Arctiinae</taxon>
        <taxon>Arctia</taxon>
    </lineage>
</organism>
<dbReference type="InterPro" id="IPR013924">
    <property type="entry name" value="RNase_H2_suC"/>
</dbReference>
<dbReference type="EMBL" id="CADEBC010000497">
    <property type="protein sequence ID" value="CAB3238280.1"/>
    <property type="molecule type" value="Genomic_DNA"/>
</dbReference>
<proteinExistence type="predicted"/>
<dbReference type="PANTHER" id="PTHR47063:SF1">
    <property type="entry name" value="RIBONUCLEASE H2 SUBUNIT C"/>
    <property type="match status" value="1"/>
</dbReference>
<evidence type="ECO:0000313" key="3">
    <source>
        <dbReference type="Proteomes" id="UP000494106"/>
    </source>
</evidence>
<name>A0A8S1BGF7_ARCPL</name>
<reference evidence="3 4" key="1">
    <citation type="submission" date="2020-04" db="EMBL/GenBank/DDBJ databases">
        <authorList>
            <person name="Wallbank WR R."/>
            <person name="Pardo Diaz C."/>
            <person name="Kozak K."/>
            <person name="Martin S."/>
            <person name="Jiggins C."/>
            <person name="Moest M."/>
            <person name="Warren A I."/>
            <person name="Byers J.R.P. K."/>
            <person name="Montejo-Kovacevich G."/>
            <person name="Yen C E."/>
        </authorList>
    </citation>
    <scope>NUCLEOTIDE SEQUENCE [LARGE SCALE GENOMIC DNA]</scope>
</reference>
<dbReference type="GO" id="GO:0032299">
    <property type="term" value="C:ribonuclease H2 complex"/>
    <property type="evidence" value="ECO:0007669"/>
    <property type="project" value="InterPro"/>
</dbReference>
<sequence>MSIIVENNLKTTENKELFEQKAHYIPCKIEDDGPANVKKYFEPYIEDKNGELSASFRGHPLDGVKIPIPEGYKAIVVTEAKRPLAENAERKFQVAGGFKYFTNWNWNKKPSQNDNIVRAMDWIDISEAIHGD</sequence>
<evidence type="ECO:0000313" key="4">
    <source>
        <dbReference type="Proteomes" id="UP000494256"/>
    </source>
</evidence>
<gene>
    <name evidence="2" type="ORF">APLA_LOCUS16090</name>
    <name evidence="1" type="ORF">APLA_LOCUS7374</name>
</gene>
<dbReference type="Proteomes" id="UP000494106">
    <property type="component" value="Unassembled WGS sequence"/>
</dbReference>
<dbReference type="GO" id="GO:0006401">
    <property type="term" value="P:RNA catabolic process"/>
    <property type="evidence" value="ECO:0007669"/>
    <property type="project" value="InterPro"/>
</dbReference>
<dbReference type="Pfam" id="PF08615">
    <property type="entry name" value="RNase_H2_suC"/>
    <property type="match status" value="1"/>
</dbReference>
<dbReference type="OrthoDB" id="6222486at2759"/>
<dbReference type="InterPro" id="IPR052863">
    <property type="entry name" value="RNase_H2_subunit_C"/>
</dbReference>
<evidence type="ECO:0000313" key="2">
    <source>
        <dbReference type="EMBL" id="CAB3258089.1"/>
    </source>
</evidence>